<reference evidence="3" key="2">
    <citation type="submission" date="2017-05" db="EMBL/GenBank/DDBJ databases">
        <authorList>
            <consortium name="The Broad Institute Genomics Platform"/>
            <consortium name="The Broad Institute Genomic Center for Infectious Diseases"/>
            <person name="Earl A."/>
            <person name="Manson A."/>
            <person name="Schwartman J."/>
            <person name="Gilmore M."/>
            <person name="Abouelleil A."/>
            <person name="Cao P."/>
            <person name="Chapman S."/>
            <person name="Cusick C."/>
            <person name="Shea T."/>
            <person name="Young S."/>
            <person name="Neafsey D."/>
            <person name="Nusbaum C."/>
            <person name="Birren B."/>
        </authorList>
    </citation>
    <scope>NUCLEOTIDE SEQUENCE</scope>
    <source>
        <strain evidence="3">9E7_DIV0242</strain>
    </source>
</reference>
<dbReference type="InterPro" id="IPR046776">
    <property type="entry name" value="Pectate_lyase_5"/>
</dbReference>
<proteinExistence type="predicted"/>
<dbReference type="Proteomes" id="UP000195141">
    <property type="component" value="Chromosome"/>
</dbReference>
<dbReference type="NCBIfam" id="TIGR01451">
    <property type="entry name" value="B_ant_repeat"/>
    <property type="match status" value="1"/>
</dbReference>
<evidence type="ECO:0000313" key="2">
    <source>
        <dbReference type="EMBL" id="OTP11548.1"/>
    </source>
</evidence>
<dbReference type="EMBL" id="NGMM01000007">
    <property type="protein sequence ID" value="OTP11548.1"/>
    <property type="molecule type" value="Genomic_DNA"/>
</dbReference>
<keyword evidence="4" id="KW-1185">Reference proteome</keyword>
<dbReference type="AlphaFoldDB" id="A0A242K1L7"/>
<dbReference type="EMBL" id="CP147247">
    <property type="protein sequence ID" value="WYJ91580.1"/>
    <property type="molecule type" value="Genomic_DNA"/>
</dbReference>
<reference evidence="2" key="1">
    <citation type="submission" date="2017-05" db="EMBL/GenBank/DDBJ databases">
        <title>The Genome Sequence of Enterococcus sp. 9E7_DIV0242.</title>
        <authorList>
            <consortium name="The Broad Institute Genomics Platform"/>
            <consortium name="The Broad Institute Genomic Center for Infectious Diseases"/>
            <person name="Earl A."/>
            <person name="Manson A."/>
            <person name="Schwartman J."/>
            <person name="Gilmore M."/>
            <person name="Abouelleil A."/>
            <person name="Cao P."/>
            <person name="Chapman S."/>
            <person name="Cusick C."/>
            <person name="Shea T."/>
            <person name="Young S."/>
            <person name="Neafsey D."/>
            <person name="Nusbaum C."/>
            <person name="Birren B."/>
        </authorList>
    </citation>
    <scope>NUCLEOTIDE SEQUENCE [LARGE SCALE GENOMIC DNA]</scope>
    <source>
        <strain evidence="2">9E7_DIV0242</strain>
    </source>
</reference>
<dbReference type="InterPro" id="IPR047589">
    <property type="entry name" value="DUF11_rpt"/>
</dbReference>
<reference evidence="3" key="3">
    <citation type="submission" date="2024-03" db="EMBL/GenBank/DDBJ databases">
        <title>The Genome Sequence of Enterococcus sp. DIV0242b.</title>
        <authorList>
            <consortium name="The Broad Institute Genomics Platform"/>
            <consortium name="The Broad Institute Microbial Omics Core"/>
            <consortium name="The Broad Institute Genomic Center for Infectious Diseases"/>
            <person name="Earl A."/>
            <person name="Manson A."/>
            <person name="Gilmore M."/>
            <person name="Schwartman J."/>
            <person name="Shea T."/>
            <person name="Abouelleil A."/>
            <person name="Cao P."/>
            <person name="Chapman S."/>
            <person name="Cusick C."/>
            <person name="Young S."/>
            <person name="Neafsey D."/>
            <person name="Nusbaum C."/>
            <person name="Birren B."/>
        </authorList>
    </citation>
    <scope>NUCLEOTIDE SEQUENCE</scope>
    <source>
        <strain evidence="3">9E7_DIV0242</strain>
    </source>
</reference>
<organism evidence="2">
    <name type="scientific">Candidatus Enterococcus clewellii</name>
    <dbReference type="NCBI Taxonomy" id="1834193"/>
    <lineage>
        <taxon>Bacteria</taxon>
        <taxon>Bacillati</taxon>
        <taxon>Bacillota</taxon>
        <taxon>Bacilli</taxon>
        <taxon>Lactobacillales</taxon>
        <taxon>Enterococcaceae</taxon>
        <taxon>Enterococcus</taxon>
    </lineage>
</organism>
<dbReference type="InterPro" id="IPR027994">
    <property type="entry name" value="WxL_dom"/>
</dbReference>
<accession>A0A242K1L7</accession>
<evidence type="ECO:0000259" key="1">
    <source>
        <dbReference type="Pfam" id="PF13731"/>
    </source>
</evidence>
<dbReference type="NCBIfam" id="TIGR04226">
    <property type="entry name" value="RrgB_K2N_iso_D2"/>
    <property type="match status" value="1"/>
</dbReference>
<protein>
    <recommendedName>
        <fullName evidence="1">WxL domain-containing protein</fullName>
    </recommendedName>
</protein>
<dbReference type="Gene3D" id="2.60.40.740">
    <property type="match status" value="1"/>
</dbReference>
<evidence type="ECO:0000313" key="3">
    <source>
        <dbReference type="EMBL" id="WYJ91580.1"/>
    </source>
</evidence>
<dbReference type="Pfam" id="PF20585">
    <property type="entry name" value="Pectate_lyase_5"/>
    <property type="match status" value="1"/>
</dbReference>
<sequence length="1209" mass="130333">MKRIKRYSVFVVLAFLLSVVAYLSLNKGTIHASEDKYSISVGAMKDEVNPIMIELKNVEDEMFIVDFQHTDPVSEEALLASVNKDFSGKVTVTDLDEGQKQVTVTDGNGQESLIFSLNVGGYGDSRIVLKDMKNNILSQAAYSFDDKLVAPPTQTLTAYRTNERIALRNSKSHDLPTQDEIDAANDAANARFGFDPTVKIATVSNWLDFYTAYNTADVTKIVLLNNIQKDTSGSSNLNARSTSIEIDGQGYTLNLSRGTTGTTETLELADNGTAFFHMHDIKITQYISRGSLAAGGDTDAFIGGTGGYASREVLSGRANFAFRFGNVTTITESKGSSGSNWGIHRLLRAGRAEVTMYGDNSIESASENFYLGSLIVEEKTRYFGEIYSNNYSVVWYRTSATYSSSNATDTGASEEATMKKNSFVYLKNTNASSYRYPGLYANVKDIVLEEGSTYSTNFPGNAVSLYREGASLRIKNGATGNFLTYENSAVIQFANKDTNVTVEPGGNIYVSGNVDNGTSATSSNSSSRLGLIDFVGSDYTQEGQAPYSNIASNTTNNRTFIMNSPGSYDFNNKFNNTANYRSRVLELQDDRGLKFEITDTDVDIWNTNILSTSPSSFSYSKVASFSIEGASSSKISSSNSALQANFTSPNNFRRISGFNVPPTIEWFPVTDADKGYKVRILVGNMPDSFDSVSGEIIYVPVYAGVDQVQVTFTDSRGNTVGPIGTDANGYVEVTNADGDFNLADQDIKASAVRGPWVSELTTNVIDITPPEPAELIAGKITNATKQLIAENLEANAKVFLTISGTTANAGTLVPAGTVGADGKWTHNLSEYLNSGDSVTIYLQDNAGEAVAGSNDTHELLPAAPSTNSVNGNINPYPNDLNYRDATFKKAANYVVEDVIPDDPSLTKSVISSGGTTTSVGDTLTYTLTGRNNKADSEDWGDVVLEDTLPEGLDFDANNHGITIKKVNALGVETEVPLETDSFEYNTTTRLLKIKVGNVPTMNGFIATFKVTVNNSKIGQDIENSADAKGFSPQEDKSPFVPGPIDPTGPFKPINVTTANPVGVPGGVIHGILKLTSAPKVINFKEHAVTMKDTRVEEPELSAPLTVSDNRGNRESWTLTATLTKEMAHANDSSKVLSDAIKFNNGSTEKELDGFATVIKTHTHDSAGDYVVSNDWSSGGTGIKLEVPVGSVKKLGQYQAEITWHLGDTP</sequence>
<evidence type="ECO:0000313" key="4">
    <source>
        <dbReference type="Proteomes" id="UP000195141"/>
    </source>
</evidence>
<name>A0A242K1L7_9ENTE</name>
<dbReference type="InterPro" id="IPR026466">
    <property type="entry name" value="Fim_isopep_form_D2_dom"/>
</dbReference>
<feature type="domain" description="WxL" evidence="1">
    <location>
        <begin position="1031"/>
        <end position="1209"/>
    </location>
</feature>
<dbReference type="RefSeq" id="WP_170924875.1">
    <property type="nucleotide sequence ID" value="NZ_CP147247.1"/>
</dbReference>
<gene>
    <name evidence="3" type="ORF">A5888_003348</name>
    <name evidence="2" type="ORF">A5888_003647</name>
</gene>
<dbReference type="Pfam" id="PF13731">
    <property type="entry name" value="WxL"/>
    <property type="match status" value="1"/>
</dbReference>